<protein>
    <submittedName>
        <fullName evidence="3">Helix-turn-helix domain-containing protein</fullName>
    </submittedName>
</protein>
<dbReference type="SUPFAM" id="SSF47413">
    <property type="entry name" value="lambda repressor-like DNA-binding domains"/>
    <property type="match status" value="1"/>
</dbReference>
<reference evidence="3" key="2">
    <citation type="journal article" date="2021" name="PeerJ">
        <title>Extensive microbial diversity within the chicken gut microbiome revealed by metagenomics and culture.</title>
        <authorList>
            <person name="Gilroy R."/>
            <person name="Ravi A."/>
            <person name="Getino M."/>
            <person name="Pursley I."/>
            <person name="Horton D.L."/>
            <person name="Alikhan N.F."/>
            <person name="Baker D."/>
            <person name="Gharbi K."/>
            <person name="Hall N."/>
            <person name="Watson M."/>
            <person name="Adriaenssens E.M."/>
            <person name="Foster-Nyarko E."/>
            <person name="Jarju S."/>
            <person name="Secka A."/>
            <person name="Antonio M."/>
            <person name="Oren A."/>
            <person name="Chaudhuri R.R."/>
            <person name="La Ragione R."/>
            <person name="Hildebrand F."/>
            <person name="Pallen M.J."/>
        </authorList>
    </citation>
    <scope>NUCLEOTIDE SEQUENCE</scope>
    <source>
        <strain evidence="3">ChiBcec6-7307</strain>
    </source>
</reference>
<accession>A0A9D1T7W1</accession>
<dbReference type="PANTHER" id="PTHR46558">
    <property type="entry name" value="TRACRIPTIONAL REGULATORY PROTEIN-RELATED-RELATED"/>
    <property type="match status" value="1"/>
</dbReference>
<comment type="caution">
    <text evidence="3">The sequence shown here is derived from an EMBL/GenBank/DDBJ whole genome shotgun (WGS) entry which is preliminary data.</text>
</comment>
<dbReference type="CDD" id="cd00093">
    <property type="entry name" value="HTH_XRE"/>
    <property type="match status" value="1"/>
</dbReference>
<evidence type="ECO:0000256" key="1">
    <source>
        <dbReference type="ARBA" id="ARBA00023125"/>
    </source>
</evidence>
<gene>
    <name evidence="3" type="ORF">IAC80_02070</name>
</gene>
<dbReference type="InterPro" id="IPR001387">
    <property type="entry name" value="Cro/C1-type_HTH"/>
</dbReference>
<dbReference type="Proteomes" id="UP000886889">
    <property type="component" value="Unassembled WGS sequence"/>
</dbReference>
<dbReference type="SMART" id="SM00530">
    <property type="entry name" value="HTH_XRE"/>
    <property type="match status" value="1"/>
</dbReference>
<organism evidence="3 4">
    <name type="scientific">Candidatus Merdiplasma excrementigallinarum</name>
    <dbReference type="NCBI Taxonomy" id="2840864"/>
    <lineage>
        <taxon>Bacteria</taxon>
        <taxon>Bacillati</taxon>
        <taxon>Bacillota</taxon>
        <taxon>Clostridia</taxon>
        <taxon>Lachnospirales</taxon>
        <taxon>Lachnospiraceae</taxon>
        <taxon>Lachnospiraceae incertae sedis</taxon>
        <taxon>Candidatus Merdiplasma</taxon>
    </lineage>
</organism>
<proteinExistence type="predicted"/>
<sequence>MTFSERLAKARKERGLTQSEVAEKLHVSFQAVSLWERGETVPETDKLADIADLYRVSTDWLLTGKIQERVLFDFQDSLSDRLFDESRMYTYVKTYAGVKNLYQTLKVLPYARDLHKGQVRKGRDQVPYIYHPLLIACHALALGLDDDNLISAALLHDVCEDCGVSVSQLPVNERTREAVSLLTRQAGVKKDDYYQRILKNPIAAMVKLLDRCNNVSGMAAGFSKEKLVAYIRETEQYIYPLLHQAKNEYPMYSNQIFLIKYHMTSVIEAVKRQ</sequence>
<evidence type="ECO:0000313" key="3">
    <source>
        <dbReference type="EMBL" id="HIV22705.1"/>
    </source>
</evidence>
<dbReference type="GO" id="GO:0003677">
    <property type="term" value="F:DNA binding"/>
    <property type="evidence" value="ECO:0007669"/>
    <property type="project" value="UniProtKB-KW"/>
</dbReference>
<dbReference type="Gene3D" id="1.10.3210.10">
    <property type="entry name" value="Hypothetical protein af1432"/>
    <property type="match status" value="1"/>
</dbReference>
<dbReference type="PANTHER" id="PTHR46558:SF13">
    <property type="entry name" value="HTH-TYPE TRANSCRIPTIONAL REGULATOR IMMR"/>
    <property type="match status" value="1"/>
</dbReference>
<dbReference type="Pfam" id="PF01381">
    <property type="entry name" value="HTH_3"/>
    <property type="match status" value="1"/>
</dbReference>
<dbReference type="EMBL" id="DVOS01000022">
    <property type="protein sequence ID" value="HIV22705.1"/>
    <property type="molecule type" value="Genomic_DNA"/>
</dbReference>
<keyword evidence="1" id="KW-0238">DNA-binding</keyword>
<dbReference type="SUPFAM" id="SSF109604">
    <property type="entry name" value="HD-domain/PDEase-like"/>
    <property type="match status" value="1"/>
</dbReference>
<reference evidence="3" key="1">
    <citation type="submission" date="2020-10" db="EMBL/GenBank/DDBJ databases">
        <authorList>
            <person name="Gilroy R."/>
        </authorList>
    </citation>
    <scope>NUCLEOTIDE SEQUENCE</scope>
    <source>
        <strain evidence="3">ChiBcec6-7307</strain>
    </source>
</reference>
<dbReference type="Gene3D" id="1.10.260.40">
    <property type="entry name" value="lambda repressor-like DNA-binding domains"/>
    <property type="match status" value="1"/>
</dbReference>
<evidence type="ECO:0000313" key="4">
    <source>
        <dbReference type="Proteomes" id="UP000886889"/>
    </source>
</evidence>
<dbReference type="AlphaFoldDB" id="A0A9D1T7W1"/>
<feature type="domain" description="HTH cro/C1-type" evidence="2">
    <location>
        <begin position="7"/>
        <end position="61"/>
    </location>
</feature>
<dbReference type="PROSITE" id="PS50943">
    <property type="entry name" value="HTH_CROC1"/>
    <property type="match status" value="1"/>
</dbReference>
<evidence type="ECO:0000259" key="2">
    <source>
        <dbReference type="PROSITE" id="PS50943"/>
    </source>
</evidence>
<dbReference type="InterPro" id="IPR010982">
    <property type="entry name" value="Lambda_DNA-bd_dom_sf"/>
</dbReference>
<name>A0A9D1T7W1_9FIRM</name>